<dbReference type="RefSeq" id="XP_056486448.1">
    <property type="nucleotide sequence ID" value="XM_056635828.1"/>
</dbReference>
<organism evidence="2 3">
    <name type="scientific">Penicillium cosmopolitanum</name>
    <dbReference type="NCBI Taxonomy" id="1131564"/>
    <lineage>
        <taxon>Eukaryota</taxon>
        <taxon>Fungi</taxon>
        <taxon>Dikarya</taxon>
        <taxon>Ascomycota</taxon>
        <taxon>Pezizomycotina</taxon>
        <taxon>Eurotiomycetes</taxon>
        <taxon>Eurotiomycetidae</taxon>
        <taxon>Eurotiales</taxon>
        <taxon>Aspergillaceae</taxon>
        <taxon>Penicillium</taxon>
    </lineage>
</organism>
<evidence type="ECO:0000313" key="3">
    <source>
        <dbReference type="Proteomes" id="UP001147747"/>
    </source>
</evidence>
<dbReference type="Pfam" id="PF14269">
    <property type="entry name" value="Arylsulfotran_2"/>
    <property type="match status" value="1"/>
</dbReference>
<dbReference type="InterPro" id="IPR039535">
    <property type="entry name" value="ASST-like"/>
</dbReference>
<keyword evidence="1" id="KW-0732">Signal</keyword>
<dbReference type="PANTHER" id="PTHR35340">
    <property type="entry name" value="PQQ ENZYME REPEAT PROTEIN-RELATED"/>
    <property type="match status" value="1"/>
</dbReference>
<dbReference type="AlphaFoldDB" id="A0A9W9VT02"/>
<feature type="signal peptide" evidence="1">
    <location>
        <begin position="1"/>
        <end position="24"/>
    </location>
</feature>
<reference evidence="2" key="2">
    <citation type="journal article" date="2023" name="IMA Fungus">
        <title>Comparative genomic study of the Penicillium genus elucidates a diverse pangenome and 15 lateral gene transfer events.</title>
        <authorList>
            <person name="Petersen C."/>
            <person name="Sorensen T."/>
            <person name="Nielsen M.R."/>
            <person name="Sondergaard T.E."/>
            <person name="Sorensen J.L."/>
            <person name="Fitzpatrick D.A."/>
            <person name="Frisvad J.C."/>
            <person name="Nielsen K.L."/>
        </authorList>
    </citation>
    <scope>NUCLEOTIDE SEQUENCE</scope>
    <source>
        <strain evidence="2">IBT 29677</strain>
    </source>
</reference>
<dbReference type="EMBL" id="JAPZBU010000009">
    <property type="protein sequence ID" value="KAJ5388650.1"/>
    <property type="molecule type" value="Genomic_DNA"/>
</dbReference>
<dbReference type="GeneID" id="81374808"/>
<dbReference type="InterPro" id="IPR053143">
    <property type="entry name" value="Arylsulfate_ST"/>
</dbReference>
<reference evidence="2" key="1">
    <citation type="submission" date="2022-12" db="EMBL/GenBank/DDBJ databases">
        <authorList>
            <person name="Petersen C."/>
        </authorList>
    </citation>
    <scope>NUCLEOTIDE SEQUENCE</scope>
    <source>
        <strain evidence="2">IBT 29677</strain>
    </source>
</reference>
<evidence type="ECO:0008006" key="4">
    <source>
        <dbReference type="Google" id="ProtNLM"/>
    </source>
</evidence>
<name>A0A9W9VT02_9EURO</name>
<dbReference type="Proteomes" id="UP001147747">
    <property type="component" value="Unassembled WGS sequence"/>
</dbReference>
<keyword evidence="3" id="KW-1185">Reference proteome</keyword>
<feature type="chain" id="PRO_5040890383" description="ASST-domain-containing protein" evidence="1">
    <location>
        <begin position="25"/>
        <end position="496"/>
    </location>
</feature>
<dbReference type="PANTHER" id="PTHR35340:SF6">
    <property type="entry name" value="ASST-DOMAIN-CONTAINING PROTEIN"/>
    <property type="match status" value="1"/>
</dbReference>
<gene>
    <name evidence="2" type="ORF">N7509_011191</name>
</gene>
<evidence type="ECO:0000256" key="1">
    <source>
        <dbReference type="SAM" id="SignalP"/>
    </source>
</evidence>
<proteinExistence type="predicted"/>
<comment type="caution">
    <text evidence="2">The sequence shown here is derived from an EMBL/GenBank/DDBJ whole genome shotgun (WGS) entry which is preliminary data.</text>
</comment>
<sequence length="496" mass="55923">MWSVHLPVGVILILLGWFSAATEANWPYASFKTGPWQPPQLQLNKTAGVDPGLIFIPIRNENSLGTAVTIYDNNGEMIYQGPEVASMNFRVQKLFGEDVLTYWSGEAGVYGGYGYGKVHILDKTYQEIHTITLTDNFVTGDNETRDSYIDVHEHFITDNNTILVSAINITQHNLSSFGRPSDSWITTNLFYEIDIATNEVIFKWNALDHQDKIPLSKSRQWMYTNPIQAMSWDPYHTNSITPTKDGYIVSMRFYCSAFYLNKDGTVRWQLSGNIGDGDFTGEDLRFSWQHDIRIYNETDKHLVLSLFNNAKKQNISQSETTAMVFDIDLTTMTGSLLHNLSDPTNAIYAGTQGNLEFLDKETATSNMFVGYGSVPYVKEYNSKGEVVLSGKFGALEHAMSYRAFKNKWEATPFWNPAAVIKDGIIYMSWNGATEYDNWAVYYSLSSLVSDATHPMSTHPRTGFETNMSISDTGAKFVKVAARKGETILRFSDPVEV</sequence>
<dbReference type="OrthoDB" id="5377172at2759"/>
<protein>
    <recommendedName>
        <fullName evidence="4">ASST-domain-containing protein</fullName>
    </recommendedName>
</protein>
<accession>A0A9W9VT02</accession>
<evidence type="ECO:0000313" key="2">
    <source>
        <dbReference type="EMBL" id="KAJ5388650.1"/>
    </source>
</evidence>